<dbReference type="PANTHER" id="PTHR47354">
    <property type="entry name" value="NADH OXIDOREDUCTASE HCR"/>
    <property type="match status" value="1"/>
</dbReference>
<gene>
    <name evidence="2" type="ORF">SAMN05192554_105134</name>
</gene>
<reference evidence="2 3" key="1">
    <citation type="submission" date="2016-10" db="EMBL/GenBank/DDBJ databases">
        <authorList>
            <person name="de Groot N.N."/>
        </authorList>
    </citation>
    <scope>NUCLEOTIDE SEQUENCE [LARGE SCALE GENOMIC DNA]</scope>
    <source>
        <strain evidence="3">EB21,IBRC-M 10013,KCTC 4048</strain>
    </source>
</reference>
<protein>
    <submittedName>
        <fullName evidence="2">Ferredoxin-NADP reductase</fullName>
    </submittedName>
</protein>
<dbReference type="EMBL" id="FNIA01000005">
    <property type="protein sequence ID" value="SDM65968.1"/>
    <property type="molecule type" value="Genomic_DNA"/>
</dbReference>
<feature type="domain" description="FAD-binding FR-type" evidence="1">
    <location>
        <begin position="1"/>
        <end position="100"/>
    </location>
</feature>
<evidence type="ECO:0000259" key="1">
    <source>
        <dbReference type="PROSITE" id="PS51384"/>
    </source>
</evidence>
<keyword evidence="3" id="KW-1185">Reference proteome</keyword>
<dbReference type="AlphaFoldDB" id="A0A1G9V1G7"/>
<dbReference type="OrthoDB" id="35401at2157"/>
<name>A0A1G9V1G7_9EURY</name>
<dbReference type="InterPro" id="IPR008333">
    <property type="entry name" value="Cbr1-like_FAD-bd_dom"/>
</dbReference>
<dbReference type="GO" id="GO:0016491">
    <property type="term" value="F:oxidoreductase activity"/>
    <property type="evidence" value="ECO:0007669"/>
    <property type="project" value="InterPro"/>
</dbReference>
<dbReference type="InterPro" id="IPR017938">
    <property type="entry name" value="Riboflavin_synthase-like_b-brl"/>
</dbReference>
<dbReference type="CDD" id="cd00322">
    <property type="entry name" value="FNR_like"/>
    <property type="match status" value="1"/>
</dbReference>
<dbReference type="Proteomes" id="UP000199370">
    <property type="component" value="Unassembled WGS sequence"/>
</dbReference>
<dbReference type="SUPFAM" id="SSF63380">
    <property type="entry name" value="Riboflavin synthase domain-like"/>
    <property type="match status" value="1"/>
</dbReference>
<dbReference type="PROSITE" id="PS51384">
    <property type="entry name" value="FAD_FR"/>
    <property type="match status" value="1"/>
</dbReference>
<dbReference type="SUPFAM" id="SSF52343">
    <property type="entry name" value="Ferredoxin reductase-like, C-terminal NADP-linked domain"/>
    <property type="match status" value="1"/>
</dbReference>
<dbReference type="Gene3D" id="3.40.50.80">
    <property type="entry name" value="Nucleotide-binding domain of ferredoxin-NADP reductase (FNR) module"/>
    <property type="match status" value="1"/>
</dbReference>
<dbReference type="Gene3D" id="2.40.30.10">
    <property type="entry name" value="Translation factors"/>
    <property type="match status" value="1"/>
</dbReference>
<evidence type="ECO:0000313" key="3">
    <source>
        <dbReference type="Proteomes" id="UP000199370"/>
    </source>
</evidence>
<dbReference type="RefSeq" id="WP_089732135.1">
    <property type="nucleotide sequence ID" value="NZ_FNIA01000005.1"/>
</dbReference>
<dbReference type="InterPro" id="IPR017927">
    <property type="entry name" value="FAD-bd_FR_type"/>
</dbReference>
<dbReference type="InterPro" id="IPR050415">
    <property type="entry name" value="MRET"/>
</dbReference>
<evidence type="ECO:0000313" key="2">
    <source>
        <dbReference type="EMBL" id="SDM65968.1"/>
    </source>
</evidence>
<accession>A0A1G9V1G7</accession>
<dbReference type="PANTHER" id="PTHR47354:SF5">
    <property type="entry name" value="PROTEIN RFBI"/>
    <property type="match status" value="1"/>
</dbReference>
<sequence length="212" mass="21777">MDERVVTVAAVETVGPGTVAIDVETPEGFEALPGQFVLVRATVEGEELSRYYTLSSPDVDGTFELTVGVDPDGDISPWLADLDAGAELTIEGPFGNVKYDDGGDVVVAAGGPGIGPAVAIAERAVEHGHEAVVLYQDDGPAHTDRLDALEAAGATVHVFDDDADPDLADAVGEYGDDGEVYVFGFADFCGAVTDALESAGLDADAAQVESFG</sequence>
<proteinExistence type="predicted"/>
<organism evidence="2 3">
    <name type="scientific">Haloarchaeobius iranensis</name>
    <dbReference type="NCBI Taxonomy" id="996166"/>
    <lineage>
        <taxon>Archaea</taxon>
        <taxon>Methanobacteriati</taxon>
        <taxon>Methanobacteriota</taxon>
        <taxon>Stenosarchaea group</taxon>
        <taxon>Halobacteria</taxon>
        <taxon>Halobacteriales</taxon>
        <taxon>Halorubellaceae</taxon>
        <taxon>Haloarchaeobius</taxon>
    </lineage>
</organism>
<dbReference type="STRING" id="996166.SAMN05192554_105134"/>
<dbReference type="InterPro" id="IPR039261">
    <property type="entry name" value="FNR_nucleotide-bd"/>
</dbReference>
<dbReference type="Pfam" id="PF00970">
    <property type="entry name" value="FAD_binding_6"/>
    <property type="match status" value="1"/>
</dbReference>